<dbReference type="InterPro" id="IPR011335">
    <property type="entry name" value="Restrct_endonuc-II-like"/>
</dbReference>
<name>A0A2M7B9P3_9BACT</name>
<dbReference type="Proteomes" id="UP000228561">
    <property type="component" value="Unassembled WGS sequence"/>
</dbReference>
<sequence>MRTSYSALTTYQQCPLRFKFQEIDRIRVPKGLEAVFGAMIHNCLKFMFERTPLYPTLDEVIDRFRTIWQNKEITNLNFEEDKAYCEDGISLLKNFYRLNQPWNFNALELESRFEVLVSEQENEEKHVLTGIIDRIDKISNTDIFEIIDYKTSRRMPSQENLDKDLQMSIYHLGISRRWPHIKPENIKLSLYFLKHGEKITTSRSKEDLEKTKDFVIELINEIKKRIENNYDFPPHPSPLCDWCGYRPRCPMWKHLYQSKAKEIPGQKEIEKIIKEYFDLKSQNQKNSKRLTELQSSIYEFMAHENVERVFGENCYLTKTLQERFIYDMKKIKEILEEIGKWDEVAKKKQFSILKATKKKPGA</sequence>
<dbReference type="EMBL" id="PEVG01000002">
    <property type="protein sequence ID" value="PIU99835.1"/>
    <property type="molecule type" value="Genomic_DNA"/>
</dbReference>
<dbReference type="SUPFAM" id="SSF52980">
    <property type="entry name" value="Restriction endonuclease-like"/>
    <property type="match status" value="1"/>
</dbReference>
<reference evidence="3" key="1">
    <citation type="submission" date="2017-09" db="EMBL/GenBank/DDBJ databases">
        <title>Depth-based differentiation of microbial function through sediment-hosted aquifers and enrichment of novel symbionts in the deep terrestrial subsurface.</title>
        <authorList>
            <person name="Probst A.J."/>
            <person name="Ladd B."/>
            <person name="Jarett J.K."/>
            <person name="Geller-Mcgrath D.E."/>
            <person name="Sieber C.M.K."/>
            <person name="Emerson J.B."/>
            <person name="Anantharaman K."/>
            <person name="Thomas B.C."/>
            <person name="Malmstrom R."/>
            <person name="Stieglmeier M."/>
            <person name="Klingl A."/>
            <person name="Woyke T."/>
            <person name="Ryan C.M."/>
            <person name="Banfield J.F."/>
        </authorList>
    </citation>
    <scope>NUCLEOTIDE SEQUENCE [LARGE SCALE GENOMIC DNA]</scope>
</reference>
<evidence type="ECO:0000259" key="1">
    <source>
        <dbReference type="Pfam" id="PF12705"/>
    </source>
</evidence>
<dbReference type="InterPro" id="IPR011604">
    <property type="entry name" value="PDDEXK-like_dom_sf"/>
</dbReference>
<evidence type="ECO:0000313" key="2">
    <source>
        <dbReference type="EMBL" id="PIU99835.1"/>
    </source>
</evidence>
<comment type="caution">
    <text evidence="2">The sequence shown here is derived from an EMBL/GenBank/DDBJ whole genome shotgun (WGS) entry which is preliminary data.</text>
</comment>
<organism evidence="2 3">
    <name type="scientific">Candidatus Tagabacteria bacterium CG03_land_8_20_14_0_80_41_22</name>
    <dbReference type="NCBI Taxonomy" id="1975020"/>
    <lineage>
        <taxon>Bacteria</taxon>
        <taxon>Candidatus Tagaibacteriota</taxon>
    </lineage>
</organism>
<feature type="domain" description="PD-(D/E)XK endonuclease-like" evidence="1">
    <location>
        <begin position="3"/>
        <end position="250"/>
    </location>
</feature>
<dbReference type="Pfam" id="PF12705">
    <property type="entry name" value="PDDEXK_1"/>
    <property type="match status" value="1"/>
</dbReference>
<accession>A0A2M7B9P3</accession>
<evidence type="ECO:0000313" key="3">
    <source>
        <dbReference type="Proteomes" id="UP000228561"/>
    </source>
</evidence>
<dbReference type="AlphaFoldDB" id="A0A2M7B9P3"/>
<protein>
    <recommendedName>
        <fullName evidence="1">PD-(D/E)XK endonuclease-like domain-containing protein</fullName>
    </recommendedName>
</protein>
<dbReference type="Gene3D" id="3.90.320.10">
    <property type="match status" value="1"/>
</dbReference>
<proteinExistence type="predicted"/>
<gene>
    <name evidence="2" type="ORF">COS58_00265</name>
</gene>
<dbReference type="InterPro" id="IPR038726">
    <property type="entry name" value="PDDEXK_AddAB-type"/>
</dbReference>